<dbReference type="InterPro" id="IPR029485">
    <property type="entry name" value="CAT_C"/>
</dbReference>
<evidence type="ECO:0000313" key="8">
    <source>
        <dbReference type="EMBL" id="KNC86685.1"/>
    </source>
</evidence>
<name>A0A0L0GCE9_9EUKA</name>
<dbReference type="eggNOG" id="KOG1286">
    <property type="taxonomic scope" value="Eukaryota"/>
</dbReference>
<evidence type="ECO:0000256" key="4">
    <source>
        <dbReference type="ARBA" id="ARBA00023136"/>
    </source>
</evidence>
<evidence type="ECO:0000259" key="7">
    <source>
        <dbReference type="Pfam" id="PF13906"/>
    </source>
</evidence>
<dbReference type="OrthoDB" id="5982228at2759"/>
<dbReference type="Pfam" id="PF13906">
    <property type="entry name" value="AA_permease_C"/>
    <property type="match status" value="1"/>
</dbReference>
<organism evidence="8 9">
    <name type="scientific">Sphaeroforma arctica JP610</name>
    <dbReference type="NCBI Taxonomy" id="667725"/>
    <lineage>
        <taxon>Eukaryota</taxon>
        <taxon>Ichthyosporea</taxon>
        <taxon>Ichthyophonida</taxon>
        <taxon>Sphaeroforma</taxon>
    </lineage>
</organism>
<proteinExistence type="predicted"/>
<feature type="transmembrane region" description="Helical" evidence="6">
    <location>
        <begin position="97"/>
        <end position="121"/>
    </location>
</feature>
<feature type="transmembrane region" description="Helical" evidence="6">
    <location>
        <begin position="510"/>
        <end position="531"/>
    </location>
</feature>
<dbReference type="GeneID" id="25901658"/>
<comment type="subcellular location">
    <subcellularLocation>
        <location evidence="1">Membrane</location>
        <topology evidence="1">Multi-pass membrane protein</topology>
    </subcellularLocation>
</comment>
<feature type="domain" description="Cationic amino acid transporter C-terminal" evidence="7">
    <location>
        <begin position="512"/>
        <end position="562"/>
    </location>
</feature>
<feature type="transmembrane region" description="Helical" evidence="6">
    <location>
        <begin position="270"/>
        <end position="295"/>
    </location>
</feature>
<feature type="compositionally biased region" description="Acidic residues" evidence="5">
    <location>
        <begin position="625"/>
        <end position="634"/>
    </location>
</feature>
<dbReference type="InterPro" id="IPR002293">
    <property type="entry name" value="AA/rel_permease1"/>
</dbReference>
<feature type="transmembrane region" description="Helical" evidence="6">
    <location>
        <begin position="380"/>
        <end position="400"/>
    </location>
</feature>
<evidence type="ECO:0000313" key="9">
    <source>
        <dbReference type="Proteomes" id="UP000054560"/>
    </source>
</evidence>
<keyword evidence="4 6" id="KW-0472">Membrane</keyword>
<feature type="transmembrane region" description="Helical" evidence="6">
    <location>
        <begin position="163"/>
        <end position="182"/>
    </location>
</feature>
<dbReference type="Pfam" id="PF13520">
    <property type="entry name" value="AA_permease_2"/>
    <property type="match status" value="1"/>
</dbReference>
<protein>
    <recommendedName>
        <fullName evidence="7">Cationic amino acid transporter C-terminal domain-containing protein</fullName>
    </recommendedName>
</protein>
<keyword evidence="9" id="KW-1185">Reference proteome</keyword>
<feature type="transmembrane region" description="Helical" evidence="6">
    <location>
        <begin position="33"/>
        <end position="53"/>
    </location>
</feature>
<dbReference type="GO" id="GO:0015171">
    <property type="term" value="F:amino acid transmembrane transporter activity"/>
    <property type="evidence" value="ECO:0007669"/>
    <property type="project" value="TreeGrafter"/>
</dbReference>
<feature type="transmembrane region" description="Helical" evidence="6">
    <location>
        <begin position="537"/>
        <end position="556"/>
    </location>
</feature>
<evidence type="ECO:0000256" key="3">
    <source>
        <dbReference type="ARBA" id="ARBA00022989"/>
    </source>
</evidence>
<feature type="compositionally biased region" description="Low complexity" evidence="5">
    <location>
        <begin position="578"/>
        <end position="603"/>
    </location>
</feature>
<feature type="transmembrane region" description="Helical" evidence="6">
    <location>
        <begin position="406"/>
        <end position="424"/>
    </location>
</feature>
<evidence type="ECO:0000256" key="2">
    <source>
        <dbReference type="ARBA" id="ARBA00022692"/>
    </source>
</evidence>
<evidence type="ECO:0000256" key="5">
    <source>
        <dbReference type="SAM" id="MobiDB-lite"/>
    </source>
</evidence>
<feature type="transmembrane region" description="Helical" evidence="6">
    <location>
        <begin position="475"/>
        <end position="498"/>
    </location>
</feature>
<dbReference type="RefSeq" id="XP_014160587.1">
    <property type="nucleotide sequence ID" value="XM_014305112.1"/>
</dbReference>
<feature type="transmembrane region" description="Helical" evidence="6">
    <location>
        <begin position="436"/>
        <end position="455"/>
    </location>
</feature>
<feature type="transmembrane region" description="Helical" evidence="6">
    <location>
        <begin position="65"/>
        <end position="85"/>
    </location>
</feature>
<gene>
    <name evidence="8" type="ORF">SARC_01154</name>
</gene>
<dbReference type="STRING" id="667725.A0A0L0GCE9"/>
<feature type="transmembrane region" description="Helical" evidence="6">
    <location>
        <begin position="189"/>
        <end position="213"/>
    </location>
</feature>
<evidence type="ECO:0000256" key="6">
    <source>
        <dbReference type="SAM" id="Phobius"/>
    </source>
</evidence>
<dbReference type="Proteomes" id="UP000054560">
    <property type="component" value="Unassembled WGS sequence"/>
</dbReference>
<dbReference type="AlphaFoldDB" id="A0A0L0GCE9"/>
<dbReference type="PANTHER" id="PTHR43243">
    <property type="entry name" value="INNER MEMBRANE TRANSPORTER YGJI-RELATED"/>
    <property type="match status" value="1"/>
</dbReference>
<dbReference type="EMBL" id="KQ241640">
    <property type="protein sequence ID" value="KNC86685.1"/>
    <property type="molecule type" value="Genomic_DNA"/>
</dbReference>
<dbReference type="Gene3D" id="1.20.1740.10">
    <property type="entry name" value="Amino acid/polyamine transporter I"/>
    <property type="match status" value="1"/>
</dbReference>
<evidence type="ECO:0000256" key="1">
    <source>
        <dbReference type="ARBA" id="ARBA00004141"/>
    </source>
</evidence>
<feature type="transmembrane region" description="Helical" evidence="6">
    <location>
        <begin position="233"/>
        <end position="258"/>
    </location>
</feature>
<reference evidence="8 9" key="1">
    <citation type="submission" date="2011-02" db="EMBL/GenBank/DDBJ databases">
        <title>The Genome Sequence of Sphaeroforma arctica JP610.</title>
        <authorList>
            <consortium name="The Broad Institute Genome Sequencing Platform"/>
            <person name="Russ C."/>
            <person name="Cuomo C."/>
            <person name="Young S.K."/>
            <person name="Zeng Q."/>
            <person name="Gargeya S."/>
            <person name="Alvarado L."/>
            <person name="Berlin A."/>
            <person name="Chapman S.B."/>
            <person name="Chen Z."/>
            <person name="Freedman E."/>
            <person name="Gellesch M."/>
            <person name="Goldberg J."/>
            <person name="Griggs A."/>
            <person name="Gujja S."/>
            <person name="Heilman E."/>
            <person name="Heiman D."/>
            <person name="Howarth C."/>
            <person name="Mehta T."/>
            <person name="Neiman D."/>
            <person name="Pearson M."/>
            <person name="Roberts A."/>
            <person name="Saif S."/>
            <person name="Shea T."/>
            <person name="Shenoy N."/>
            <person name="Sisk P."/>
            <person name="Stolte C."/>
            <person name="Sykes S."/>
            <person name="White J."/>
            <person name="Yandava C."/>
            <person name="Burger G."/>
            <person name="Gray M.W."/>
            <person name="Holland P.W.H."/>
            <person name="King N."/>
            <person name="Lang F.B.F."/>
            <person name="Roger A.J."/>
            <person name="Ruiz-Trillo I."/>
            <person name="Haas B."/>
            <person name="Nusbaum C."/>
            <person name="Birren B."/>
        </authorList>
    </citation>
    <scope>NUCLEOTIDE SEQUENCE [LARGE SCALE GENOMIC DNA]</scope>
    <source>
        <strain evidence="8 9">JP610</strain>
    </source>
</reference>
<feature type="region of interest" description="Disordered" evidence="5">
    <location>
        <begin position="570"/>
        <end position="634"/>
    </location>
</feature>
<keyword evidence="3 6" id="KW-1133">Transmembrane helix</keyword>
<feature type="transmembrane region" description="Helical" evidence="6">
    <location>
        <begin position="328"/>
        <end position="352"/>
    </location>
</feature>
<keyword evidence="2 6" id="KW-0812">Transmembrane</keyword>
<dbReference type="GO" id="GO:0016020">
    <property type="term" value="C:membrane"/>
    <property type="evidence" value="ECO:0007669"/>
    <property type="project" value="UniProtKB-SubCell"/>
</dbReference>
<dbReference type="PANTHER" id="PTHR43243:SF82">
    <property type="entry name" value="CATIONIC AMINO ACID TRANSPORTER C-TERMINAL DOMAIN-CONTAINING PROTEIN"/>
    <property type="match status" value="1"/>
</dbReference>
<sequence>MEIFAKMGRKKPMHIIKAQELSREEDDSVKLSLFDLLCIGVGCTVGSGVFVLTGDVLTVAGPSAVVSWLLAGLVCLMSGFSYMELSSRVPTSGSTYAYSYFALGEAMAMIGAVCLTLEYGISAAGVARSWSSKLIETIESYTDADLDVLHFWYTDPDTADMDAYFDVLAVVVMGLSTVVLAFGLNMGKIVINLFTVAKVCLVAFMVIAGFAAWPSTGYGTEAYSSTDEFLPYGIGGMLLGTSKLFFGFIGFDEVACLAGRANNPRKTMPLAIGGTLLLATIISGLAQASLSGMIVPCDSHPDWNEQNPDAVQCSTSPSFADAFRLIGWSWAAAIVSFGEAILLPIVVLLAFIAQPEMMAAMAVDGMLPSIFAKENSKGNLTMGTIISGTAMSIIAGCVPFDILWDMISLGVLVSFCLTNSALICTRLSGPEGNNKITGCLIFIWAASFSGEYMLWKGYFEGYFDSGVDNSTLNDAVLYGAIALIAATLLVAIGMTFMFKEVEESKAETGRVFYAPLVPLLPVVGINLNFFLMAQISWINLAYLAIVIAVSLVWYLVYGIGHSAREFDDDMPALDHTNRSSQSSQARRSSQSSQARRSSRRQSQYLAESLKAHHKDEEINESTVELAEDLEPDSK</sequence>
<accession>A0A0L0GCE9</accession>